<keyword evidence="1" id="KW-0472">Membrane</keyword>
<dbReference type="InterPro" id="IPR032820">
    <property type="entry name" value="ATPase_put"/>
</dbReference>
<dbReference type="AlphaFoldDB" id="A0A1T2X7A9"/>
<protein>
    <recommendedName>
        <fullName evidence="4">AtpZ/AtpI family protein</fullName>
    </recommendedName>
</protein>
<name>A0A1T2X7A9_9BACL</name>
<evidence type="ECO:0008006" key="4">
    <source>
        <dbReference type="Google" id="ProtNLM"/>
    </source>
</evidence>
<dbReference type="Pfam" id="PF09527">
    <property type="entry name" value="ATPase_gene1"/>
    <property type="match status" value="1"/>
</dbReference>
<keyword evidence="1" id="KW-1133">Transmembrane helix</keyword>
<accession>A0A1T2X7A9</accession>
<dbReference type="Proteomes" id="UP000190188">
    <property type="component" value="Unassembled WGS sequence"/>
</dbReference>
<evidence type="ECO:0000313" key="3">
    <source>
        <dbReference type="Proteomes" id="UP000190188"/>
    </source>
</evidence>
<feature type="transmembrane region" description="Helical" evidence="1">
    <location>
        <begin position="45"/>
        <end position="68"/>
    </location>
</feature>
<gene>
    <name evidence="2" type="ORF">BVG16_20550</name>
</gene>
<organism evidence="2 3">
    <name type="scientific">Paenibacillus selenitireducens</name>
    <dbReference type="NCBI Taxonomy" id="1324314"/>
    <lineage>
        <taxon>Bacteria</taxon>
        <taxon>Bacillati</taxon>
        <taxon>Bacillota</taxon>
        <taxon>Bacilli</taxon>
        <taxon>Bacillales</taxon>
        <taxon>Paenibacillaceae</taxon>
        <taxon>Paenibacillus</taxon>
    </lineage>
</organism>
<comment type="caution">
    <text evidence="2">The sequence shown here is derived from an EMBL/GenBank/DDBJ whole genome shotgun (WGS) entry which is preliminary data.</text>
</comment>
<feature type="transmembrane region" description="Helical" evidence="1">
    <location>
        <begin position="12"/>
        <end position="33"/>
    </location>
</feature>
<dbReference type="EMBL" id="MSZX01000008">
    <property type="protein sequence ID" value="OPA75722.1"/>
    <property type="molecule type" value="Genomic_DNA"/>
</dbReference>
<evidence type="ECO:0000256" key="1">
    <source>
        <dbReference type="SAM" id="Phobius"/>
    </source>
</evidence>
<dbReference type="OrthoDB" id="2629325at2"/>
<keyword evidence="1" id="KW-0812">Transmembrane</keyword>
<reference evidence="2 3" key="1">
    <citation type="submission" date="2017-01" db="EMBL/GenBank/DDBJ databases">
        <title>Genome analysis of Paenibacillus selenitrireducens ES3-24.</title>
        <authorList>
            <person name="Xu D."/>
            <person name="Yao R."/>
            <person name="Zheng S."/>
        </authorList>
    </citation>
    <scope>NUCLEOTIDE SEQUENCE [LARGE SCALE GENOMIC DNA]</scope>
    <source>
        <strain evidence="2 3">ES3-24</strain>
    </source>
</reference>
<evidence type="ECO:0000313" key="2">
    <source>
        <dbReference type="EMBL" id="OPA75722.1"/>
    </source>
</evidence>
<proteinExistence type="predicted"/>
<dbReference type="STRING" id="1324314.BVG16_20550"/>
<dbReference type="RefSeq" id="WP_078501054.1">
    <property type="nucleotide sequence ID" value="NZ_MSZX01000008.1"/>
</dbReference>
<sequence length="77" mass="7839">MTVSKNGGKPWRAMGLVTALGLDLAVCILLGFYGGEWIGEILGSVQLGTAIGVLVGLAAGVTNVIVLIKKVLEDSNG</sequence>
<keyword evidence="3" id="KW-1185">Reference proteome</keyword>